<evidence type="ECO:0000259" key="4">
    <source>
        <dbReference type="PROSITE" id="PS51186"/>
    </source>
</evidence>
<dbReference type="Proteomes" id="UP000601099">
    <property type="component" value="Unassembled WGS sequence"/>
</dbReference>
<dbReference type="PROSITE" id="PS51186">
    <property type="entry name" value="GNAT"/>
    <property type="match status" value="1"/>
</dbReference>
<protein>
    <submittedName>
        <fullName evidence="5">GNAT family N-acetyltransferase</fullName>
    </submittedName>
</protein>
<dbReference type="InterPro" id="IPR016181">
    <property type="entry name" value="Acyl_CoA_acyltransferase"/>
</dbReference>
<dbReference type="Pfam" id="PF13302">
    <property type="entry name" value="Acetyltransf_3"/>
    <property type="match status" value="1"/>
</dbReference>
<gene>
    <name evidence="5" type="ORF">I5L79_04800</name>
</gene>
<dbReference type="SUPFAM" id="SSF55729">
    <property type="entry name" value="Acyl-CoA N-acyltransferases (Nat)"/>
    <property type="match status" value="1"/>
</dbReference>
<evidence type="ECO:0000313" key="6">
    <source>
        <dbReference type="Proteomes" id="UP000601099"/>
    </source>
</evidence>
<keyword evidence="1" id="KW-0808">Transferase</keyword>
<reference evidence="5 6" key="1">
    <citation type="submission" date="2020-11" db="EMBL/GenBank/DDBJ databases">
        <title>Hymenobacter sp.</title>
        <authorList>
            <person name="Kim M.K."/>
        </authorList>
    </citation>
    <scope>NUCLEOTIDE SEQUENCE [LARGE SCALE GENOMIC DNA]</scope>
    <source>
        <strain evidence="5 6">BT594</strain>
    </source>
</reference>
<dbReference type="Gene3D" id="3.40.630.30">
    <property type="match status" value="1"/>
</dbReference>
<evidence type="ECO:0000256" key="3">
    <source>
        <dbReference type="ARBA" id="ARBA00038502"/>
    </source>
</evidence>
<keyword evidence="6" id="KW-1185">Reference proteome</keyword>
<dbReference type="RefSeq" id="WP_196953891.1">
    <property type="nucleotide sequence ID" value="NZ_JADWYK010000002.1"/>
</dbReference>
<evidence type="ECO:0000256" key="1">
    <source>
        <dbReference type="ARBA" id="ARBA00022679"/>
    </source>
</evidence>
<dbReference type="InterPro" id="IPR000182">
    <property type="entry name" value="GNAT_dom"/>
</dbReference>
<accession>A0ABS0KZS7</accession>
<evidence type="ECO:0000256" key="2">
    <source>
        <dbReference type="ARBA" id="ARBA00023315"/>
    </source>
</evidence>
<sequence>MAGLLASGFVSPAVPLSTARLLLRPYHPTDALAFFTVLDANRLRLQPAFPARVAAVRTLANAERVLDTFRHDWRTRRLYVLGIWEQATGRYLGDISLKPNWTEPVTLEIGYYLAADAEGQGYAREALHAAVQFGFRLSSDVARQLIRCRADNPRSCAVAEAAGFQLLPPRPRAWPLRAFRTDDILYFSLKREDTVIQPA</sequence>
<proteinExistence type="inferred from homology"/>
<name>A0ABS0KZS7_9BACT</name>
<organism evidence="5 6">
    <name type="scientific">Hymenobacter guriensis</name>
    <dbReference type="NCBI Taxonomy" id="2793065"/>
    <lineage>
        <taxon>Bacteria</taxon>
        <taxon>Pseudomonadati</taxon>
        <taxon>Bacteroidota</taxon>
        <taxon>Cytophagia</taxon>
        <taxon>Cytophagales</taxon>
        <taxon>Hymenobacteraceae</taxon>
        <taxon>Hymenobacter</taxon>
    </lineage>
</organism>
<evidence type="ECO:0000313" key="5">
    <source>
        <dbReference type="EMBL" id="MBG8552853.1"/>
    </source>
</evidence>
<dbReference type="InterPro" id="IPR051531">
    <property type="entry name" value="N-acetyltransferase"/>
</dbReference>
<dbReference type="PANTHER" id="PTHR43792">
    <property type="entry name" value="GNAT FAMILY, PUTATIVE (AFU_ORTHOLOGUE AFUA_3G00765)-RELATED-RELATED"/>
    <property type="match status" value="1"/>
</dbReference>
<comment type="similarity">
    <text evidence="3">Belongs to the acetyltransferase family. RimJ subfamily.</text>
</comment>
<comment type="caution">
    <text evidence="5">The sequence shown here is derived from an EMBL/GenBank/DDBJ whole genome shotgun (WGS) entry which is preliminary data.</text>
</comment>
<feature type="domain" description="N-acetyltransferase" evidence="4">
    <location>
        <begin position="43"/>
        <end position="183"/>
    </location>
</feature>
<keyword evidence="2" id="KW-0012">Acyltransferase</keyword>
<dbReference type="EMBL" id="JADWYK010000002">
    <property type="protein sequence ID" value="MBG8552853.1"/>
    <property type="molecule type" value="Genomic_DNA"/>
</dbReference>
<dbReference type="PANTHER" id="PTHR43792:SF8">
    <property type="entry name" value="[RIBOSOMAL PROTEIN US5]-ALANINE N-ACETYLTRANSFERASE"/>
    <property type="match status" value="1"/>
</dbReference>